<reference evidence="2" key="1">
    <citation type="submission" date="2016-07" db="EMBL/GenBank/DDBJ databases">
        <authorList>
            <person name="Bretaudeau A."/>
        </authorList>
    </citation>
    <scope>NUCLEOTIDE SEQUENCE</scope>
    <source>
        <strain evidence="2">Rice</strain>
        <tissue evidence="2">Whole body</tissue>
    </source>
</reference>
<sequence>MWAKCCILLIGYFVTGSIAGGVSFIKPCKPLDSPCIINSAKIALPHLAKGVSEFGTPSLDPLHINKEVKADSGELKISFKDVVVHKLSQCDFEKIVRDPVQSTASLVVVCPLTIEGEYTAGGKLFYLDIFGNGPFTIKDGTIRISIDLKLKTFNDKEGKKHYKIGSFDYEFEPLKRFDIKLSNLFNGDKAQADPIEKIISESWKELILDIGKPVLREGVTSIASAIDKMFKNVAAEDLELPE</sequence>
<protein>
    <submittedName>
        <fullName evidence="2">SFRICE_012260</fullName>
    </submittedName>
</protein>
<dbReference type="PANTHER" id="PTHR11008:SF32">
    <property type="entry name" value="CIRCADIAN CLOCK-CONTROLLED PROTEIN DAYWAKE-RELATED"/>
    <property type="match status" value="1"/>
</dbReference>
<name>A0A2H1VI77_SPOFR</name>
<evidence type="ECO:0000256" key="1">
    <source>
        <dbReference type="SAM" id="SignalP"/>
    </source>
</evidence>
<dbReference type="InterPro" id="IPR038606">
    <property type="entry name" value="To_sf"/>
</dbReference>
<feature type="chain" id="PRO_5013567855" evidence="1">
    <location>
        <begin position="20"/>
        <end position="242"/>
    </location>
</feature>
<feature type="signal peptide" evidence="1">
    <location>
        <begin position="1"/>
        <end position="19"/>
    </location>
</feature>
<organism evidence="2">
    <name type="scientific">Spodoptera frugiperda</name>
    <name type="common">Fall armyworm</name>
    <dbReference type="NCBI Taxonomy" id="7108"/>
    <lineage>
        <taxon>Eukaryota</taxon>
        <taxon>Metazoa</taxon>
        <taxon>Ecdysozoa</taxon>
        <taxon>Arthropoda</taxon>
        <taxon>Hexapoda</taxon>
        <taxon>Insecta</taxon>
        <taxon>Pterygota</taxon>
        <taxon>Neoptera</taxon>
        <taxon>Endopterygota</taxon>
        <taxon>Lepidoptera</taxon>
        <taxon>Glossata</taxon>
        <taxon>Ditrysia</taxon>
        <taxon>Noctuoidea</taxon>
        <taxon>Noctuidae</taxon>
        <taxon>Amphipyrinae</taxon>
        <taxon>Spodoptera</taxon>
    </lineage>
</organism>
<accession>A0A2H1VI77</accession>
<dbReference type="Pfam" id="PF06585">
    <property type="entry name" value="JHBP"/>
    <property type="match status" value="1"/>
</dbReference>
<proteinExistence type="predicted"/>
<dbReference type="GO" id="GO:0005615">
    <property type="term" value="C:extracellular space"/>
    <property type="evidence" value="ECO:0007669"/>
    <property type="project" value="TreeGrafter"/>
</dbReference>
<dbReference type="AlphaFoldDB" id="A0A2H1VI77"/>
<gene>
    <name evidence="2" type="ORF">SFRICE_012260</name>
</gene>
<dbReference type="EMBL" id="ODYU01002699">
    <property type="protein sequence ID" value="SOQ40539.1"/>
    <property type="molecule type" value="Genomic_DNA"/>
</dbReference>
<evidence type="ECO:0000313" key="2">
    <source>
        <dbReference type="EMBL" id="SOQ40539.1"/>
    </source>
</evidence>
<dbReference type="InterPro" id="IPR010562">
    <property type="entry name" value="Haemolymph_juvenile_hormone-bd"/>
</dbReference>
<dbReference type="SMART" id="SM00700">
    <property type="entry name" value="JHBP"/>
    <property type="match status" value="1"/>
</dbReference>
<keyword evidence="1" id="KW-0732">Signal</keyword>
<dbReference type="Gene3D" id="3.15.10.30">
    <property type="entry name" value="Haemolymph juvenile hormone binding protein"/>
    <property type="match status" value="1"/>
</dbReference>
<dbReference type="PANTHER" id="PTHR11008">
    <property type="entry name" value="PROTEIN TAKEOUT-LIKE PROTEIN"/>
    <property type="match status" value="1"/>
</dbReference>